<dbReference type="InterPro" id="IPR016024">
    <property type="entry name" value="ARM-type_fold"/>
</dbReference>
<dbReference type="Proteomes" id="UP000003706">
    <property type="component" value="Unassembled WGS sequence"/>
</dbReference>
<dbReference type="EMBL" id="AGJL01000038">
    <property type="protein sequence ID" value="EHP85188.1"/>
    <property type="molecule type" value="Genomic_DNA"/>
</dbReference>
<organism evidence="1 2">
    <name type="scientific">Methanotorris formicicus Mc-S-70</name>
    <dbReference type="NCBI Taxonomy" id="647171"/>
    <lineage>
        <taxon>Archaea</taxon>
        <taxon>Methanobacteriati</taxon>
        <taxon>Methanobacteriota</taxon>
        <taxon>Methanomada group</taxon>
        <taxon>Methanococci</taxon>
        <taxon>Methanococcales</taxon>
        <taxon>Methanocaldococcaceae</taxon>
        <taxon>Methanotorris</taxon>
    </lineage>
</organism>
<dbReference type="SUPFAM" id="SSF48371">
    <property type="entry name" value="ARM repeat"/>
    <property type="match status" value="1"/>
</dbReference>
<dbReference type="STRING" id="647171.MetfoDRAFT_1428"/>
<dbReference type="RefSeq" id="WP_007044857.1">
    <property type="nucleotide sequence ID" value="NZ_AGJL01000038.1"/>
</dbReference>
<dbReference type="AlphaFoldDB" id="H1L054"/>
<evidence type="ECO:0008006" key="3">
    <source>
        <dbReference type="Google" id="ProtNLM"/>
    </source>
</evidence>
<dbReference type="OrthoDB" id="62365at2157"/>
<dbReference type="PATRIC" id="fig|647171.4.peg.1392"/>
<comment type="caution">
    <text evidence="1">The sequence shown here is derived from an EMBL/GenBank/DDBJ whole genome shotgun (WGS) entry which is preliminary data.</text>
</comment>
<name>H1L054_9EURY</name>
<keyword evidence="2" id="KW-1185">Reference proteome</keyword>
<evidence type="ECO:0000313" key="1">
    <source>
        <dbReference type="EMBL" id="EHP85188.1"/>
    </source>
</evidence>
<sequence>MEITPKNAKGLISSKNYTDRLKLIDLISEIKDEKEFKKMICYLAELLYDDNMLVKIKTMNLIKNILSENLGIIHSPEFKKLVAHVYVLTFVQNKMVQNTLKSLIETIPEYMVEEIIVELSYQLYSKNGLRKILALIKLFAISWHHPKYLKDKLPHLLHLLTNNKLRIIQMFIILIIEKFRDDDKTTTVLHKVLKYIPINIDGFRTEEDVHQIVKIYFDFEHIGREEIEESLKYLDDGDIVLEILSLGVIERNVGMLFEIFDKKKFDEFINKILDMLCSRYAVIQILSYLILSKIITYDNIDTYLDKDLKNKYLSIIFDMGEKFLIEGNSLVKGYTLESLTIVYANYNDPKVLERIKDIVDKYDVVKFASEHQILYNKIIQLLLTMGRNVEDYLTPNIHPNFNERYVEELKTAFPSKIFEDMELKLNSRDWFNRYIAGKVLGNILYTYPYHISEYYRIAEYRFFLSDNVWVIRSVGAWILRVVCYKGFNLPKDDCLNIFEGIYDWCPEVVVEYLILYAEVIKYNPKIVDDEDLKKYLLSSITMAYLVSSNTVIKLLAKYLLKNFPEMDYVVEYFEKDDVGRLGILEKLMEKPEFIDVVFTKIKVWLNREIKKNNEETIKRILEFVKGKYFISTSFLLYELILLYDKYDLAKEILDTIKSKYPESIEYFFMRICEWVGRYLVPIKREIVKELLTINKFGIRLNENVLETLKELVIYEDDKELLKYIDELFDSVGEEEGLLILKEKNEIKKEKRFLIEELNRIIDSQDLEEFKRFIKSPWRGKKLIPKIVIIDHIIESIVDRDVKLLEFFNRYSDEIFKYLCLLVNETPCKIFKKYMEMLIVAYIVSNPGMFGKLLVNHPDLQIKCADFIDSIFKKPYSGIKLELLDMFINALDEDKCDKITQYLPELSKLLNHRMWDVKSRALKVITSMDIAENEVDDVVMNILKNYKYSDEDFRLRLLRALRDLPISKKHFDEVIKMLEGIETSDEYTRDIIKNILDKYKNAKSDDGENSGES</sequence>
<protein>
    <recommendedName>
        <fullName evidence="3">Condensin complex subunit 1 C-terminal domain-containing protein</fullName>
    </recommendedName>
</protein>
<proteinExistence type="predicted"/>
<reference evidence="1 2" key="1">
    <citation type="submission" date="2011-09" db="EMBL/GenBank/DDBJ databases">
        <title>The draft genome of Methanotorris formicicus Mc-S-70.</title>
        <authorList>
            <consortium name="US DOE Joint Genome Institute (JGI-PGF)"/>
            <person name="Lucas S."/>
            <person name="Han J."/>
            <person name="Lapidus A."/>
            <person name="Cheng J.-F."/>
            <person name="Goodwin L."/>
            <person name="Pitluck S."/>
            <person name="Peters L."/>
            <person name="Land M.L."/>
            <person name="Hauser L."/>
            <person name="Sieprawska-Lupa M."/>
            <person name="Takai K."/>
            <person name="Miyazaki J."/>
            <person name="Whitman W."/>
            <person name="Woyke T.J."/>
        </authorList>
    </citation>
    <scope>NUCLEOTIDE SEQUENCE [LARGE SCALE GENOMIC DNA]</scope>
    <source>
        <strain evidence="1 2">Mc-S-70</strain>
    </source>
</reference>
<accession>H1L054</accession>
<gene>
    <name evidence="1" type="ORF">MetfoDRAFT_1428</name>
</gene>
<evidence type="ECO:0000313" key="2">
    <source>
        <dbReference type="Proteomes" id="UP000003706"/>
    </source>
</evidence>